<dbReference type="Proteomes" id="UP000295207">
    <property type="component" value="Segment"/>
</dbReference>
<name>A0A482JCP3_9CAUD</name>
<proteinExistence type="predicted"/>
<organism evidence="1 2">
    <name type="scientific">Mycobacterium Phage Niklas</name>
    <dbReference type="NCBI Taxonomy" id="2517936"/>
    <lineage>
        <taxon>Viruses</taxon>
        <taxon>Duplodnaviria</taxon>
        <taxon>Heunggongvirae</taxon>
        <taxon>Uroviricota</taxon>
        <taxon>Caudoviricetes</taxon>
        <taxon>Weiservirinae</taxon>
        <taxon>Anayavirus</taxon>
        <taxon>Anayavirus niklas</taxon>
    </lineage>
</organism>
<reference evidence="1 2" key="1">
    <citation type="submission" date="2019-02" db="EMBL/GenBank/DDBJ databases">
        <authorList>
            <person name="Johnson N."/>
            <person name="McClure M.G."/>
            <person name="Christensen M."/>
            <person name="Johnson M."/>
            <person name="Gaffney B.L."/>
            <person name="Staples A.K."/>
            <person name="King R.A."/>
            <person name="Rinehart C.A."/>
            <person name="Rowland N.S."/>
            <person name="Garlena R.A."/>
            <person name="Russell D.A."/>
            <person name="Pope W.H."/>
            <person name="Jacobs-Sera D."/>
            <person name="Hendrix R.W."/>
            <person name="Hatfull G.F."/>
        </authorList>
    </citation>
    <scope>NUCLEOTIDE SEQUENCE [LARGE SCALE GENOMIC DNA]</scope>
</reference>
<dbReference type="GeneID" id="60325257"/>
<protein>
    <submittedName>
        <fullName evidence="1">Uncharacterized protein</fullName>
    </submittedName>
</protein>
<sequence length="219" mass="24910">MADYSHADHLADLSIKALPTGTVLGGELATAAEMPEGFKPVGYMSADEPIATITTEGEDKPLVPWQAHTIRTLQERREVSFSFQFPRQQQGGPPLWLLQLFGVTLTPAPPTVREAAVDVWDALRTLLRVLWAVLRPFPRRVADRVADAWFDAVYGVYDAVRDRWEALRAPYVWGRLDGPVMRTWTADFTLLSTTRFPRERVRPWLRRIVAHVWQAVRHG</sequence>
<keyword evidence="2" id="KW-1185">Reference proteome</keyword>
<dbReference type="EMBL" id="MK494119">
    <property type="protein sequence ID" value="QBP31670.1"/>
    <property type="molecule type" value="Genomic_DNA"/>
</dbReference>
<gene>
    <name evidence="1" type="primary">88</name>
    <name evidence="1" type="ORF">SEA_NIKLAS_88</name>
</gene>
<accession>A0A482JCP3</accession>
<dbReference type="KEGG" id="vg:60325257"/>
<evidence type="ECO:0000313" key="1">
    <source>
        <dbReference type="EMBL" id="QBP31670.1"/>
    </source>
</evidence>
<dbReference type="RefSeq" id="YP_009953778.1">
    <property type="nucleotide sequence ID" value="NC_051625.1"/>
</dbReference>
<evidence type="ECO:0000313" key="2">
    <source>
        <dbReference type="Proteomes" id="UP000295207"/>
    </source>
</evidence>